<gene>
    <name evidence="2" type="ORF">B5766_08705</name>
</gene>
<evidence type="ECO:0000256" key="1">
    <source>
        <dbReference type="SAM" id="SignalP"/>
    </source>
</evidence>
<protein>
    <submittedName>
        <fullName evidence="2">Uncharacterized protein</fullName>
    </submittedName>
</protein>
<name>A0A2A6FQ89_9MICO</name>
<comment type="caution">
    <text evidence="2">The sequence shown here is derived from an EMBL/GenBank/DDBJ whole genome shotgun (WGS) entry which is preliminary data.</text>
</comment>
<keyword evidence="1" id="KW-0732">Signal</keyword>
<dbReference type="Proteomes" id="UP000219994">
    <property type="component" value="Unassembled WGS sequence"/>
</dbReference>
<sequence>MKKFTIIGGIAVAELAASVLTPMAATADTPTVSTGVPSLNYQVPELADSLSIVFEEVVTFDSTGPVPYNTQRTTELLGIDKAQDL</sequence>
<dbReference type="AlphaFoldDB" id="A0A2A6FQ89"/>
<evidence type="ECO:0000313" key="2">
    <source>
        <dbReference type="EMBL" id="PDQ34838.1"/>
    </source>
</evidence>
<reference evidence="3" key="1">
    <citation type="submission" date="2017-03" db="EMBL/GenBank/DDBJ databases">
        <authorList>
            <person name="Lund M.B."/>
        </authorList>
    </citation>
    <scope>NUCLEOTIDE SEQUENCE [LARGE SCALE GENOMIC DNA]</scope>
</reference>
<organism evidence="2 3">
    <name type="scientific">Candidatus Lumbricidiphila eiseniae</name>
    <dbReference type="NCBI Taxonomy" id="1969409"/>
    <lineage>
        <taxon>Bacteria</taxon>
        <taxon>Bacillati</taxon>
        <taxon>Actinomycetota</taxon>
        <taxon>Actinomycetes</taxon>
        <taxon>Micrococcales</taxon>
        <taxon>Microbacteriaceae</taxon>
        <taxon>Candidatus Lumbricidiphila</taxon>
    </lineage>
</organism>
<feature type="signal peptide" evidence="1">
    <location>
        <begin position="1"/>
        <end position="27"/>
    </location>
</feature>
<proteinExistence type="predicted"/>
<dbReference type="EMBL" id="NAEP01000044">
    <property type="protein sequence ID" value="PDQ34838.1"/>
    <property type="molecule type" value="Genomic_DNA"/>
</dbReference>
<accession>A0A2A6FQ89</accession>
<feature type="chain" id="PRO_5012969853" evidence="1">
    <location>
        <begin position="28"/>
        <end position="85"/>
    </location>
</feature>
<evidence type="ECO:0000313" key="3">
    <source>
        <dbReference type="Proteomes" id="UP000219994"/>
    </source>
</evidence>